<dbReference type="GO" id="GO:0016740">
    <property type="term" value="F:transferase activity"/>
    <property type="evidence" value="ECO:0007669"/>
    <property type="project" value="UniProtKB-KW"/>
</dbReference>
<dbReference type="AlphaFoldDB" id="A0A4Z0M5U0"/>
<reference evidence="5 6" key="1">
    <citation type="submission" date="2019-04" db="EMBL/GenBank/DDBJ databases">
        <title>Taxonomy of novel Haliea sp. from mangrove soil of West Coast of India.</title>
        <authorList>
            <person name="Verma A."/>
            <person name="Kumar P."/>
            <person name="Krishnamurthi S."/>
        </authorList>
    </citation>
    <scope>NUCLEOTIDE SEQUENCE [LARGE SCALE GENOMIC DNA]</scope>
    <source>
        <strain evidence="5 6">SAOS-164</strain>
    </source>
</reference>
<organism evidence="5 6">
    <name type="scientific">Mangrovimicrobium sediminis</name>
    <dbReference type="NCBI Taxonomy" id="2562682"/>
    <lineage>
        <taxon>Bacteria</taxon>
        <taxon>Pseudomonadati</taxon>
        <taxon>Pseudomonadota</taxon>
        <taxon>Gammaproteobacteria</taxon>
        <taxon>Cellvibrionales</taxon>
        <taxon>Halieaceae</taxon>
        <taxon>Mangrovimicrobium</taxon>
    </lineage>
</organism>
<protein>
    <recommendedName>
        <fullName evidence="2">tRNA threonylcarbamoyladenosine biosynthesis protein TsaB</fullName>
    </recommendedName>
    <alternativeName>
        <fullName evidence="3">t(6)A37 threonylcarbamoyladenosine biosynthesis protein TsaB</fullName>
    </alternativeName>
</protein>
<evidence type="ECO:0000256" key="3">
    <source>
        <dbReference type="ARBA" id="ARBA00032446"/>
    </source>
</evidence>
<dbReference type="RefSeq" id="WP_135441663.1">
    <property type="nucleotide sequence ID" value="NZ_SRLE01000005.1"/>
</dbReference>
<dbReference type="GO" id="GO:0005829">
    <property type="term" value="C:cytosol"/>
    <property type="evidence" value="ECO:0007669"/>
    <property type="project" value="TreeGrafter"/>
</dbReference>
<name>A0A4Z0M5U0_9GAMM</name>
<dbReference type="NCBIfam" id="TIGR03725">
    <property type="entry name" value="T6A_YeaZ"/>
    <property type="match status" value="1"/>
</dbReference>
<dbReference type="PANTHER" id="PTHR11735:SF11">
    <property type="entry name" value="TRNA THREONYLCARBAMOYLADENOSINE BIOSYNTHESIS PROTEIN TSAB"/>
    <property type="match status" value="1"/>
</dbReference>
<dbReference type="InterPro" id="IPR000905">
    <property type="entry name" value="Gcp-like_dom"/>
</dbReference>
<gene>
    <name evidence="5" type="primary">tsaB</name>
    <name evidence="5" type="ORF">E4634_05600</name>
</gene>
<dbReference type="OrthoDB" id="9809995at2"/>
<accession>A0A4Z0M5U0</accession>
<evidence type="ECO:0000256" key="1">
    <source>
        <dbReference type="ARBA" id="ARBA00010493"/>
    </source>
</evidence>
<dbReference type="CDD" id="cd24032">
    <property type="entry name" value="ASKHA_NBD_TsaB"/>
    <property type="match status" value="1"/>
</dbReference>
<evidence type="ECO:0000259" key="4">
    <source>
        <dbReference type="Pfam" id="PF00814"/>
    </source>
</evidence>
<dbReference type="Gene3D" id="3.30.420.40">
    <property type="match status" value="2"/>
</dbReference>
<dbReference type="PANTHER" id="PTHR11735">
    <property type="entry name" value="TRNA N6-ADENOSINE THREONYLCARBAMOYLTRANSFERASE"/>
    <property type="match status" value="1"/>
</dbReference>
<evidence type="ECO:0000313" key="5">
    <source>
        <dbReference type="EMBL" id="TGD74675.1"/>
    </source>
</evidence>
<evidence type="ECO:0000256" key="2">
    <source>
        <dbReference type="ARBA" id="ARBA00019012"/>
    </source>
</evidence>
<dbReference type="Pfam" id="PF00814">
    <property type="entry name" value="TsaD"/>
    <property type="match status" value="1"/>
</dbReference>
<dbReference type="GO" id="GO:0002949">
    <property type="term" value="P:tRNA threonylcarbamoyladenosine modification"/>
    <property type="evidence" value="ECO:0007669"/>
    <property type="project" value="InterPro"/>
</dbReference>
<proteinExistence type="inferred from homology"/>
<evidence type="ECO:0000313" key="6">
    <source>
        <dbReference type="Proteomes" id="UP000298050"/>
    </source>
</evidence>
<dbReference type="InterPro" id="IPR043129">
    <property type="entry name" value="ATPase_NBD"/>
</dbReference>
<dbReference type="SUPFAM" id="SSF53067">
    <property type="entry name" value="Actin-like ATPase domain"/>
    <property type="match status" value="2"/>
</dbReference>
<keyword evidence="6" id="KW-1185">Reference proteome</keyword>
<keyword evidence="5" id="KW-0808">Transferase</keyword>
<dbReference type="InterPro" id="IPR022496">
    <property type="entry name" value="T6A_TsaB"/>
</dbReference>
<comment type="similarity">
    <text evidence="1">Belongs to the KAE1 / TsaD family. TsaB subfamily.</text>
</comment>
<feature type="domain" description="Gcp-like" evidence="4">
    <location>
        <begin position="29"/>
        <end position="207"/>
    </location>
</feature>
<sequence>MRGILAIETATDACSVALCRGGEVLERHEVTPRQHSQRLFSMLAELLPDGRLAEHGIEAIAYGSGPGSFTGLRVAASAVQGLAYAACLPAVPVSTLACQVATALREGLVTDGQRVASLIDARINEVYCALFQVESGQLVQCGPAQACPPSALVLPDAMPPVVAVGSGAAYLDKAPAAFRAKLEHIDTTLLPRARDLLPLAERALAAGQVQDAMQVRPVYVRDEINWKKIPQQGKQR</sequence>
<dbReference type="EMBL" id="SRLE01000005">
    <property type="protein sequence ID" value="TGD74675.1"/>
    <property type="molecule type" value="Genomic_DNA"/>
</dbReference>
<dbReference type="Proteomes" id="UP000298050">
    <property type="component" value="Unassembled WGS sequence"/>
</dbReference>
<comment type="caution">
    <text evidence="5">The sequence shown here is derived from an EMBL/GenBank/DDBJ whole genome shotgun (WGS) entry which is preliminary data.</text>
</comment>